<dbReference type="Proteomes" id="UP000032352">
    <property type="component" value="Chromosome"/>
</dbReference>
<reference evidence="1 2" key="1">
    <citation type="journal article" date="2015" name="Genome Announc.">
        <title>Draft Genome Sequences of Marine Isolates of Thalassomonas viridans and Thalassomonas actiniarum.</title>
        <authorList>
            <person name="Olonade I."/>
            <person name="van Zyl L.J."/>
            <person name="Trindade M."/>
        </authorList>
    </citation>
    <scope>NUCLEOTIDE SEQUENCE [LARGE SCALE GENOMIC DNA]</scope>
    <source>
        <strain evidence="1 2">XOM25</strain>
    </source>
</reference>
<proteinExistence type="predicted"/>
<gene>
    <name evidence="1" type="ORF">SG34_025675</name>
</gene>
<evidence type="ECO:0000313" key="1">
    <source>
        <dbReference type="EMBL" id="WDE04680.1"/>
    </source>
</evidence>
<keyword evidence="2" id="KW-1185">Reference proteome</keyword>
<sequence>MSILTDQSGDGLASYEDLETKVSHQNPASMTVTREAVITELNVWLTPSAVTYTLDESSFLPGDKVIINRFSVSSNVITVVTDEGVIFAPDGNNIGDTITMSNMPLQVTLFKNDAANWLMQVTATGGV</sequence>
<name>A0AAF0C8Y5_9GAMM</name>
<organism evidence="1 2">
    <name type="scientific">Thalassomonas viridans</name>
    <dbReference type="NCBI Taxonomy" id="137584"/>
    <lineage>
        <taxon>Bacteria</taxon>
        <taxon>Pseudomonadati</taxon>
        <taxon>Pseudomonadota</taxon>
        <taxon>Gammaproteobacteria</taxon>
        <taxon>Alteromonadales</taxon>
        <taxon>Colwelliaceae</taxon>
        <taxon>Thalassomonas</taxon>
    </lineage>
</organism>
<reference evidence="1 2" key="2">
    <citation type="journal article" date="2022" name="Mar. Drugs">
        <title>Bioassay-Guided Fractionation Leads to the Detection of Cholic Acid Generated by the Rare Thalassomonas sp.</title>
        <authorList>
            <person name="Pheiffer F."/>
            <person name="Schneider Y.K."/>
            <person name="Hansen E.H."/>
            <person name="Andersen J.H."/>
            <person name="Isaksson J."/>
            <person name="Busche T."/>
            <person name="R C."/>
            <person name="Kalinowski J."/>
            <person name="Zyl L.V."/>
            <person name="Trindade M."/>
        </authorList>
    </citation>
    <scope>NUCLEOTIDE SEQUENCE [LARGE SCALE GENOMIC DNA]</scope>
    <source>
        <strain evidence="1 2">XOM25</strain>
    </source>
</reference>
<dbReference type="EMBL" id="CP059733">
    <property type="protein sequence ID" value="WDE04680.1"/>
    <property type="molecule type" value="Genomic_DNA"/>
</dbReference>
<dbReference type="AlphaFoldDB" id="A0AAF0C8Y5"/>
<dbReference type="RefSeq" id="WP_044838317.1">
    <property type="nucleotide sequence ID" value="NZ_CP059733.1"/>
</dbReference>
<dbReference type="KEGG" id="tvd:SG34_025675"/>
<protein>
    <submittedName>
        <fullName evidence="1">Uncharacterized protein</fullName>
    </submittedName>
</protein>
<evidence type="ECO:0000313" key="2">
    <source>
        <dbReference type="Proteomes" id="UP000032352"/>
    </source>
</evidence>
<accession>A0AAF0C8Y5</accession>